<feature type="signal peptide" evidence="1">
    <location>
        <begin position="1"/>
        <end position="18"/>
    </location>
</feature>
<evidence type="ECO:0000313" key="3">
    <source>
        <dbReference type="Proteomes" id="UP001152747"/>
    </source>
</evidence>
<protein>
    <recommendedName>
        <fullName evidence="4">DUF19 domain-containing protein</fullName>
    </recommendedName>
</protein>
<evidence type="ECO:0000313" key="2">
    <source>
        <dbReference type="EMBL" id="CAI5454578.1"/>
    </source>
</evidence>
<dbReference type="AlphaFoldDB" id="A0A9P1J0D5"/>
<evidence type="ECO:0008006" key="4">
    <source>
        <dbReference type="Google" id="ProtNLM"/>
    </source>
</evidence>
<dbReference type="PANTHER" id="PTHR34311:SF10">
    <property type="entry name" value="NEMATODE SPECIFIC PEPTIDE FAMILY-RELATED"/>
    <property type="match status" value="1"/>
</dbReference>
<feature type="chain" id="PRO_5040105243" description="DUF19 domain-containing protein" evidence="1">
    <location>
        <begin position="19"/>
        <end position="222"/>
    </location>
</feature>
<dbReference type="OrthoDB" id="5793387at2759"/>
<keyword evidence="1" id="KW-0732">Signal</keyword>
<keyword evidence="3" id="KW-1185">Reference proteome</keyword>
<evidence type="ECO:0000256" key="1">
    <source>
        <dbReference type="SAM" id="SignalP"/>
    </source>
</evidence>
<name>A0A9P1J0D5_9PELO</name>
<sequence length="222" mass="25079">MLGVFVVAILAISTGVEAGVDCDSSKYYSCQATLNSALNIFDTQPWYDPENYRYEVESYYQKQGVDGIRKVCRAFREFKQCMGDQYAICMTPVHFVSLSATTLNAYQFVGLFNQMHFVCGAGLQTYLSNEDCMSNSWKGENGAALKQCRMDYEVTSDLDFNQACTQANKYLICFENLFKQQCGDKSNDAQFWACEYSRVNVFTRYPQCAARCVLPYTGGILG</sequence>
<gene>
    <name evidence="2" type="ORF">CAMP_LOCUS17215</name>
</gene>
<dbReference type="Proteomes" id="UP001152747">
    <property type="component" value="Unassembled WGS sequence"/>
</dbReference>
<reference evidence="2" key="1">
    <citation type="submission" date="2022-11" db="EMBL/GenBank/DDBJ databases">
        <authorList>
            <person name="Kikuchi T."/>
        </authorList>
    </citation>
    <scope>NUCLEOTIDE SEQUENCE</scope>
    <source>
        <strain evidence="2">PS1010</strain>
    </source>
</reference>
<comment type="caution">
    <text evidence="2">The sequence shown here is derived from an EMBL/GenBank/DDBJ whole genome shotgun (WGS) entry which is preliminary data.</text>
</comment>
<dbReference type="EMBL" id="CANHGI010000006">
    <property type="protein sequence ID" value="CAI5454578.1"/>
    <property type="molecule type" value="Genomic_DNA"/>
</dbReference>
<organism evidence="2 3">
    <name type="scientific">Caenorhabditis angaria</name>
    <dbReference type="NCBI Taxonomy" id="860376"/>
    <lineage>
        <taxon>Eukaryota</taxon>
        <taxon>Metazoa</taxon>
        <taxon>Ecdysozoa</taxon>
        <taxon>Nematoda</taxon>
        <taxon>Chromadorea</taxon>
        <taxon>Rhabditida</taxon>
        <taxon>Rhabditina</taxon>
        <taxon>Rhabditomorpha</taxon>
        <taxon>Rhabditoidea</taxon>
        <taxon>Rhabditidae</taxon>
        <taxon>Peloderinae</taxon>
        <taxon>Caenorhabditis</taxon>
    </lineage>
</organism>
<accession>A0A9P1J0D5</accession>
<proteinExistence type="predicted"/>
<dbReference type="PANTHER" id="PTHR34311">
    <property type="entry name" value="PROTEIN CBG21698-RELATED"/>
    <property type="match status" value="1"/>
</dbReference>